<dbReference type="Proteomes" id="UP000805193">
    <property type="component" value="Unassembled WGS sequence"/>
</dbReference>
<evidence type="ECO:0000313" key="1">
    <source>
        <dbReference type="EMBL" id="KAG0435047.1"/>
    </source>
</evidence>
<accession>A0AC60QNJ3</accession>
<protein>
    <submittedName>
        <fullName evidence="1">Uncharacterized protein</fullName>
    </submittedName>
</protein>
<organism evidence="1 2">
    <name type="scientific">Ixodes persulcatus</name>
    <name type="common">Taiga tick</name>
    <dbReference type="NCBI Taxonomy" id="34615"/>
    <lineage>
        <taxon>Eukaryota</taxon>
        <taxon>Metazoa</taxon>
        <taxon>Ecdysozoa</taxon>
        <taxon>Arthropoda</taxon>
        <taxon>Chelicerata</taxon>
        <taxon>Arachnida</taxon>
        <taxon>Acari</taxon>
        <taxon>Parasitiformes</taxon>
        <taxon>Ixodida</taxon>
        <taxon>Ixodoidea</taxon>
        <taxon>Ixodidae</taxon>
        <taxon>Ixodinae</taxon>
        <taxon>Ixodes</taxon>
    </lineage>
</organism>
<feature type="non-terminal residue" evidence="1">
    <location>
        <position position="1"/>
    </location>
</feature>
<reference evidence="1 2" key="1">
    <citation type="journal article" date="2020" name="Cell">
        <title>Large-Scale Comparative Analyses of Tick Genomes Elucidate Their Genetic Diversity and Vector Capacities.</title>
        <authorList>
            <consortium name="Tick Genome and Microbiome Consortium (TIGMIC)"/>
            <person name="Jia N."/>
            <person name="Wang J."/>
            <person name="Shi W."/>
            <person name="Du L."/>
            <person name="Sun Y."/>
            <person name="Zhan W."/>
            <person name="Jiang J.F."/>
            <person name="Wang Q."/>
            <person name="Zhang B."/>
            <person name="Ji P."/>
            <person name="Bell-Sakyi L."/>
            <person name="Cui X.M."/>
            <person name="Yuan T.T."/>
            <person name="Jiang B.G."/>
            <person name="Yang W.F."/>
            <person name="Lam T.T."/>
            <person name="Chang Q.C."/>
            <person name="Ding S.J."/>
            <person name="Wang X.J."/>
            <person name="Zhu J.G."/>
            <person name="Ruan X.D."/>
            <person name="Zhao L."/>
            <person name="Wei J.T."/>
            <person name="Ye R.Z."/>
            <person name="Que T.C."/>
            <person name="Du C.H."/>
            <person name="Zhou Y.H."/>
            <person name="Cheng J.X."/>
            <person name="Dai P.F."/>
            <person name="Guo W.B."/>
            <person name="Han X.H."/>
            <person name="Huang E.J."/>
            <person name="Li L.F."/>
            <person name="Wei W."/>
            <person name="Gao Y.C."/>
            <person name="Liu J.Z."/>
            <person name="Shao H.Z."/>
            <person name="Wang X."/>
            <person name="Wang C.C."/>
            <person name="Yang T.C."/>
            <person name="Huo Q.B."/>
            <person name="Li W."/>
            <person name="Chen H.Y."/>
            <person name="Chen S.E."/>
            <person name="Zhou L.G."/>
            <person name="Ni X.B."/>
            <person name="Tian J.H."/>
            <person name="Sheng Y."/>
            <person name="Liu T."/>
            <person name="Pan Y.S."/>
            <person name="Xia L.Y."/>
            <person name="Li J."/>
            <person name="Zhao F."/>
            <person name="Cao W.C."/>
        </authorList>
    </citation>
    <scope>NUCLEOTIDE SEQUENCE [LARGE SCALE GENOMIC DNA]</scope>
    <source>
        <strain evidence="1">Iper-2018</strain>
    </source>
</reference>
<comment type="caution">
    <text evidence="1">The sequence shown here is derived from an EMBL/GenBank/DDBJ whole genome shotgun (WGS) entry which is preliminary data.</text>
</comment>
<dbReference type="EMBL" id="JABSTQ010007967">
    <property type="protein sequence ID" value="KAG0435047.1"/>
    <property type="molecule type" value="Genomic_DNA"/>
</dbReference>
<evidence type="ECO:0000313" key="2">
    <source>
        <dbReference type="Proteomes" id="UP000805193"/>
    </source>
</evidence>
<gene>
    <name evidence="1" type="ORF">HPB47_018712</name>
</gene>
<sequence>RSHRLPATSLFEQHSDAANATNIEADSDSAPPTERFPPRYGSRLGNARKKPKQAPSSSTEARTSHHRVKSPHNLRLEPIKPYTLLSAFISAAALSPRACQDLTMHTHSLQRVILLETAY</sequence>
<keyword evidence="2" id="KW-1185">Reference proteome</keyword>
<proteinExistence type="predicted"/>
<name>A0AC60QNJ3_IXOPE</name>